<evidence type="ECO:0000313" key="2">
    <source>
        <dbReference type="EMBL" id="KAL3657006.1"/>
    </source>
</evidence>
<feature type="region of interest" description="Disordered" evidence="1">
    <location>
        <begin position="286"/>
        <end position="324"/>
    </location>
</feature>
<dbReference type="EMBL" id="JBIMZQ010000070">
    <property type="protein sequence ID" value="KAL3657006.1"/>
    <property type="molecule type" value="Genomic_DNA"/>
</dbReference>
<proteinExistence type="predicted"/>
<comment type="caution">
    <text evidence="2">The sequence shown here is derived from an EMBL/GenBank/DDBJ whole genome shotgun (WGS) entry which is preliminary data.</text>
</comment>
<feature type="compositionally biased region" description="Basic and acidic residues" evidence="1">
    <location>
        <begin position="302"/>
        <end position="314"/>
    </location>
</feature>
<feature type="region of interest" description="Disordered" evidence="1">
    <location>
        <begin position="348"/>
        <end position="390"/>
    </location>
</feature>
<dbReference type="Proteomes" id="UP001632037">
    <property type="component" value="Unassembled WGS sequence"/>
</dbReference>
<keyword evidence="3" id="KW-1185">Reference proteome</keyword>
<evidence type="ECO:0008006" key="4">
    <source>
        <dbReference type="Google" id="ProtNLM"/>
    </source>
</evidence>
<dbReference type="AlphaFoldDB" id="A0ABD3ERQ2"/>
<feature type="compositionally biased region" description="Polar residues" evidence="1">
    <location>
        <begin position="134"/>
        <end position="151"/>
    </location>
</feature>
<reference evidence="2 3" key="1">
    <citation type="submission" date="2024-09" db="EMBL/GenBank/DDBJ databases">
        <title>Genome sequencing and assembly of Phytophthora oleae, isolate VK10A, causative agent of rot of olive drupes.</title>
        <authorList>
            <person name="Conti Taguali S."/>
            <person name="Riolo M."/>
            <person name="La Spada F."/>
            <person name="Cacciola S.O."/>
            <person name="Dionisio G."/>
        </authorList>
    </citation>
    <scope>NUCLEOTIDE SEQUENCE [LARGE SCALE GENOMIC DNA]</scope>
    <source>
        <strain evidence="2 3">VK10A</strain>
    </source>
</reference>
<sequence length="925" mass="103507">MDMALPACAGVFVRAYCSHAKLFEEEYKRSNRNRGTKILRCFPHCCPHHVDRSYCGSSLEVVLRFGSDLNVSKDNRGQEPFDVANVFVFARFEAVGSKLLGGEYSLHQLRSLSQSEVNPEASWVEGVRQTASDGQQHSQQLYGSQPASRANSARPEPATFVLNGQAFAKWYYHWESGANKVQRATKHALKAYVFYQIHAQYHHNQFETESAVQDGALELLCVVTSPPFTVVSYRRAPLDATASPGGLGLEASTALVPHYATDTAHPVDSRLRRLVQHQISRAFQEYNQQQQETRSGSGFSDESFKPFREQDESRLTSGDRSQYDRYRQLQERGGLRFRLLTPADAALSSSSLHGQIQPREPRLVFDSTRRREENSHWRESGNEKEEDEDIRDEAVAQPLTSQNWTPSSYELMSSALVGMPPPTRNPLKQAERAASVALLRFKQQQRHFDNHQREIQQLMDLAIVHFFVSHITNTRSPANLEVVFTIAISQHWRYPSDGATQLARVLLATSKDGTEGATASTSNTVDENIEELTLVLAEVCVWFFSPENIELMQSVLTVCHPLLLDSFESSGSDDDGKELRTAFLDCAGRCWNALDAFLQTRRATQTTIRGVRGLSDAVLGVVYSDPELEELRSGLRMMLQRPTLVLEDSKENTSGPGDYGPVIPRCNPVGWQAFVAQVREGYLRDQYSGRGFPWNPIQGATGTQSRWTADWLLQPDSLSVTRHARLTDRDVPSMWTSCLALSQLLHLKFASAGDPLHTLYVQAEPSVLSRDNAWLRLICDGRVRVAPVSPNGLTSLVGGTSCGFGGDYVAFRLEHGSESLGQRTPSGRASDDSSLCVEFYWWPFRKTQGADSTQLVAFRSVLTLKTTANGAFLEGQMDLEHGFVDREAIASADFPDLEHWAPTERVQAVTSWEPWLLVEGLYARK</sequence>
<protein>
    <recommendedName>
        <fullName evidence="4">TLDc domain-containing protein</fullName>
    </recommendedName>
</protein>
<feature type="compositionally biased region" description="Polar residues" evidence="1">
    <location>
        <begin position="286"/>
        <end position="300"/>
    </location>
</feature>
<gene>
    <name evidence="2" type="ORF">V7S43_018055</name>
</gene>
<name>A0ABD3ERQ2_9STRA</name>
<evidence type="ECO:0000313" key="3">
    <source>
        <dbReference type="Proteomes" id="UP001632037"/>
    </source>
</evidence>
<evidence type="ECO:0000256" key="1">
    <source>
        <dbReference type="SAM" id="MobiDB-lite"/>
    </source>
</evidence>
<feature type="compositionally biased region" description="Basic and acidic residues" evidence="1">
    <location>
        <begin position="359"/>
        <end position="383"/>
    </location>
</feature>
<organism evidence="2 3">
    <name type="scientific">Phytophthora oleae</name>
    <dbReference type="NCBI Taxonomy" id="2107226"/>
    <lineage>
        <taxon>Eukaryota</taxon>
        <taxon>Sar</taxon>
        <taxon>Stramenopiles</taxon>
        <taxon>Oomycota</taxon>
        <taxon>Peronosporomycetes</taxon>
        <taxon>Peronosporales</taxon>
        <taxon>Peronosporaceae</taxon>
        <taxon>Phytophthora</taxon>
    </lineage>
</organism>
<accession>A0ABD3ERQ2</accession>
<feature type="region of interest" description="Disordered" evidence="1">
    <location>
        <begin position="134"/>
        <end position="154"/>
    </location>
</feature>